<keyword evidence="1" id="KW-1185">Reference proteome</keyword>
<dbReference type="InterPro" id="IPR010562">
    <property type="entry name" value="Haemolymph_juvenile_hormone-bd"/>
</dbReference>
<evidence type="ECO:0000313" key="1">
    <source>
        <dbReference type="Proteomes" id="UP000694941"/>
    </source>
</evidence>
<accession>A0ABM1C0G0</accession>
<proteinExistence type="predicted"/>
<dbReference type="PANTHER" id="PTHR11008:SF9">
    <property type="entry name" value="PROTEIN TAKEOUT-LIKE PROTEIN"/>
    <property type="match status" value="1"/>
</dbReference>
<dbReference type="Pfam" id="PF06585">
    <property type="entry name" value="JHBP"/>
    <property type="match status" value="1"/>
</dbReference>
<dbReference type="PANTHER" id="PTHR11008">
    <property type="entry name" value="PROTEIN TAKEOUT-LIKE PROTEIN"/>
    <property type="match status" value="1"/>
</dbReference>
<dbReference type="InterPro" id="IPR038606">
    <property type="entry name" value="To_sf"/>
</dbReference>
<dbReference type="Proteomes" id="UP000694941">
    <property type="component" value="Unplaced"/>
</dbReference>
<dbReference type="GeneID" id="106475944"/>
<dbReference type="RefSeq" id="XP_013792073.1">
    <property type="nucleotide sequence ID" value="XM_013936619.2"/>
</dbReference>
<dbReference type="Gene3D" id="3.15.10.30">
    <property type="entry name" value="Haemolymph juvenile hormone binding protein"/>
    <property type="match status" value="1"/>
</dbReference>
<name>A0ABM1C0G0_LIMPO</name>
<gene>
    <name evidence="2" type="primary">LOC106475944</name>
</gene>
<dbReference type="SMART" id="SM00700">
    <property type="entry name" value="JHBP"/>
    <property type="match status" value="1"/>
</dbReference>
<organism evidence="1 2">
    <name type="scientific">Limulus polyphemus</name>
    <name type="common">Atlantic horseshoe crab</name>
    <dbReference type="NCBI Taxonomy" id="6850"/>
    <lineage>
        <taxon>Eukaryota</taxon>
        <taxon>Metazoa</taxon>
        <taxon>Ecdysozoa</taxon>
        <taxon>Arthropoda</taxon>
        <taxon>Chelicerata</taxon>
        <taxon>Merostomata</taxon>
        <taxon>Xiphosura</taxon>
        <taxon>Limulidae</taxon>
        <taxon>Limulus</taxon>
    </lineage>
</organism>
<reference evidence="2" key="1">
    <citation type="submission" date="2025-08" db="UniProtKB">
        <authorList>
            <consortium name="RefSeq"/>
        </authorList>
    </citation>
    <scope>IDENTIFICATION</scope>
    <source>
        <tissue evidence="2">Muscle</tissue>
    </source>
</reference>
<sequence length="213" mass="23269">MVVLENFRDKMPTGVPELKIPVLDPLTIGDIKENIKEGIAQVEINIQNLQVFGLSGFSVPSLDADLQNLKISFKLKLPFLKATSNKYKLDGKIAGIFPLYGDGKATIQIDNLDISLDGGLTVTTDGYLQLADDMMVSISFNKVSIKLDNILGGGSFGDVINALLSSVGKIVFDKFKPKIMNELKKQIIKSANNELGKHKLEDIIAGKIPIRKL</sequence>
<protein>
    <submittedName>
        <fullName evidence="2">Uncharacterized protein LOC106475944</fullName>
    </submittedName>
</protein>
<evidence type="ECO:0000313" key="2">
    <source>
        <dbReference type="RefSeq" id="XP_013792073.1"/>
    </source>
</evidence>